<feature type="compositionally biased region" description="Low complexity" evidence="2">
    <location>
        <begin position="228"/>
        <end position="242"/>
    </location>
</feature>
<dbReference type="GeneID" id="20639052"/>
<organism evidence="3 4">
    <name type="scientific">Phytophthora sojae (strain P6497)</name>
    <name type="common">Soybean stem and root rot agent</name>
    <name type="synonym">Phytophthora megasperma f. sp. glycines</name>
    <dbReference type="NCBI Taxonomy" id="1094619"/>
    <lineage>
        <taxon>Eukaryota</taxon>
        <taxon>Sar</taxon>
        <taxon>Stramenopiles</taxon>
        <taxon>Oomycota</taxon>
        <taxon>Peronosporomycetes</taxon>
        <taxon>Peronosporales</taxon>
        <taxon>Peronosporaceae</taxon>
        <taxon>Phytophthora</taxon>
    </lineage>
</organism>
<evidence type="ECO:0000313" key="3">
    <source>
        <dbReference type="EMBL" id="EGZ13316.1"/>
    </source>
</evidence>
<feature type="region of interest" description="Disordered" evidence="2">
    <location>
        <begin position="992"/>
        <end position="1087"/>
    </location>
</feature>
<feature type="coiled-coil region" evidence="1">
    <location>
        <begin position="328"/>
        <end position="404"/>
    </location>
</feature>
<reference evidence="3 4" key="1">
    <citation type="journal article" date="2006" name="Science">
        <title>Phytophthora genome sequences uncover evolutionary origins and mechanisms of pathogenesis.</title>
        <authorList>
            <person name="Tyler B.M."/>
            <person name="Tripathy S."/>
            <person name="Zhang X."/>
            <person name="Dehal P."/>
            <person name="Jiang R.H."/>
            <person name="Aerts A."/>
            <person name="Arredondo F.D."/>
            <person name="Baxter L."/>
            <person name="Bensasson D."/>
            <person name="Beynon J.L."/>
            <person name="Chapman J."/>
            <person name="Damasceno C.M."/>
            <person name="Dorrance A.E."/>
            <person name="Dou D."/>
            <person name="Dickerman A.W."/>
            <person name="Dubchak I.L."/>
            <person name="Garbelotto M."/>
            <person name="Gijzen M."/>
            <person name="Gordon S.G."/>
            <person name="Govers F."/>
            <person name="Grunwald N.J."/>
            <person name="Huang W."/>
            <person name="Ivors K.L."/>
            <person name="Jones R.W."/>
            <person name="Kamoun S."/>
            <person name="Krampis K."/>
            <person name="Lamour K.H."/>
            <person name="Lee M.K."/>
            <person name="McDonald W.H."/>
            <person name="Medina M."/>
            <person name="Meijer H.J."/>
            <person name="Nordberg E.K."/>
            <person name="Maclean D.J."/>
            <person name="Ospina-Giraldo M.D."/>
            <person name="Morris P.F."/>
            <person name="Phuntumart V."/>
            <person name="Putnam N.H."/>
            <person name="Rash S."/>
            <person name="Rose J.K."/>
            <person name="Sakihama Y."/>
            <person name="Salamov A.A."/>
            <person name="Savidor A."/>
            <person name="Scheuring C.F."/>
            <person name="Smith B.M."/>
            <person name="Sobral B.W."/>
            <person name="Terry A."/>
            <person name="Torto-Alalibo T.A."/>
            <person name="Win J."/>
            <person name="Xu Z."/>
            <person name="Zhang H."/>
            <person name="Grigoriev I.V."/>
            <person name="Rokhsar D.S."/>
            <person name="Boore J.L."/>
        </authorList>
    </citation>
    <scope>NUCLEOTIDE SEQUENCE [LARGE SCALE GENOMIC DNA]</scope>
    <source>
        <strain evidence="3 4">P6497</strain>
    </source>
</reference>
<proteinExistence type="predicted"/>
<evidence type="ECO:0000313" key="4">
    <source>
        <dbReference type="Proteomes" id="UP000002640"/>
    </source>
</evidence>
<evidence type="ECO:0000256" key="2">
    <source>
        <dbReference type="SAM" id="MobiDB-lite"/>
    </source>
</evidence>
<feature type="compositionally biased region" description="Polar residues" evidence="2">
    <location>
        <begin position="640"/>
        <end position="650"/>
    </location>
</feature>
<dbReference type="EMBL" id="JH159156">
    <property type="protein sequence ID" value="EGZ13316.1"/>
    <property type="molecule type" value="Genomic_DNA"/>
</dbReference>
<gene>
    <name evidence="3" type="ORF">PHYSODRAFT_259239</name>
</gene>
<dbReference type="Proteomes" id="UP000002640">
    <property type="component" value="Unassembled WGS sequence"/>
</dbReference>
<dbReference type="KEGG" id="psoj:PHYSODRAFT_259239"/>
<dbReference type="AlphaFoldDB" id="G4ZU42"/>
<evidence type="ECO:0000256" key="1">
    <source>
        <dbReference type="SAM" id="Coils"/>
    </source>
</evidence>
<feature type="region of interest" description="Disordered" evidence="2">
    <location>
        <begin position="624"/>
        <end position="737"/>
    </location>
</feature>
<feature type="compositionally biased region" description="Low complexity" evidence="2">
    <location>
        <begin position="69"/>
        <end position="127"/>
    </location>
</feature>
<feature type="compositionally biased region" description="Polar residues" evidence="2">
    <location>
        <begin position="37"/>
        <end position="54"/>
    </location>
</feature>
<keyword evidence="4" id="KW-1185">Reference proteome</keyword>
<feature type="region of interest" description="Disordered" evidence="2">
    <location>
        <begin position="25"/>
        <end position="245"/>
    </location>
</feature>
<accession>G4ZU42</accession>
<protein>
    <submittedName>
        <fullName evidence="3">Uncharacterized protein</fullName>
    </submittedName>
</protein>
<dbReference type="InParanoid" id="G4ZU42"/>
<name>G4ZU42_PHYSP</name>
<feature type="region of interest" description="Disordered" evidence="2">
    <location>
        <begin position="509"/>
        <end position="563"/>
    </location>
</feature>
<sequence length="1087" mass="117235">MRVTNQSARLAVTRRFKTVSPRRGPFSVISRYHSSPHRSPTQPNWRVSWCTPSLPSRKLPPSVPSALIPRGRGSSAPPPEGSASSLEGSAVPTSASASASVVPRATPVAAQAPGVPGASPSPTPVAAGAGGASDERQDSVEVDTARVSVDSGLSEPSMSSPRERSSPTPRKPVEGGRGVSARSEVGAPSSPPQSPSSVRSDDSVDPVSGPTRFCRLIYTEAHEPASPEPSSSAPGDAPESSPRAPIPWSLEAALEDLIDASVARTVRRSESRLEDHLDQRLADLGQLMIGLVRFPPLRVDYDLDQRLADARSLSDVFRAVSPDALPRSLGLDEEVEALRQEVRRLEEAAVRSERRLNNENDIRLRTEQLCTQASAERGQLATVAQALRDERDSISRQLATANRALAQSVEVIDHLKAQVSKRDSSLTSLHAVIKKDRQSFREGLSRYSDTLKKFHAYLQQSNDQRFILANLDLGDDSLLPPVLKEFLRDFASMDFELSVATAPLKRPPISEVGTEASVPRPLVAPSSPHPSDASTSSLPGSPDRLSNSSAVPSDRARGAEDVGNSSVLTTTHLTRLRLLFSLARMRSAPTVASLQSKVAVESENAPDDVVLGLDEPSVRRPVEVDLTREGESSDPVATRTPASSRGGSSRNPKKVSAKGAKIQLRQRSQARALPVAPVAPASRPRVEPVQPRAGPVPVRQTTVQARRAEASSRPAASTARRDQLHRRGNYDGSLLSPPFASPGAKECWREILETRTVPPVQRLPKSSVRLTGSKFSATGRILITPSGVGSTESHDLAFALYERAHWASPVAVERWLDRMCRRLGEDSEEYLAIQETWLQYSAERNARSDRLRIQIKRWWAQLLPDADGKFGYTPEVLFEPSVLHYSLETLSWLPSSADWVEAVVEADGHEPWRNCWIAVPSIHPYNTRFAPCNPGAMLFIPRGFTLQEVASAVIVSPVLEVSAPWVREYTHYHGVPAPAEELLDESSVQAATDGQEVAGNDPRPDDSPNGAPTLRSPERSDDAASPEPSLVPIPPAGSDEPVLSSGDEDNQIEGSVEESTSPPGLQRPAAGSGHLQVLAHAASASKP</sequence>
<dbReference type="RefSeq" id="XP_009530745.1">
    <property type="nucleotide sequence ID" value="XM_009532450.1"/>
</dbReference>
<feature type="compositionally biased region" description="Low complexity" evidence="2">
    <location>
        <begin position="525"/>
        <end position="537"/>
    </location>
</feature>
<keyword evidence="1" id="KW-0175">Coiled coil</keyword>
<feature type="compositionally biased region" description="Low complexity" evidence="2">
    <location>
        <begin position="670"/>
        <end position="689"/>
    </location>
</feature>